<sequence length="591" mass="66897">MRSGKNGKKIKQSIHKCLFFLNKHQKASAFALSIQKILFLSSVLVFHSCSVGPDYKPPKVDVPSSWKWGEEKKTANKPKEPLASKTASQSKNTIDPQSVDSLKKAIEEAKKNPGKWKLAAPKDFVKKGEWWKIFNDPVLNQLEAEAEAANQQIKMAMANVIEARAGVGAALSAFFPHTNFTPSYQRWKLKTHLPWLPFILPEPIFSTVPINGLPAGSIIGTTHYYGFQPTLNMWQVYLNSNWELDIWGKLRRQLEAAKAEAQASQAELEGARLTIHADVAQAYYLLRYLDSQLEVMERMIRVYEDNLKRVEIRYKSGLSNELDLARAKTDLSRIKSQYIALESHRAKVENSIARLLGQPASTFHFPRKPLKEEPPEIPTSLPSEILEQRPDIAQAEREMAATNAMIGVAYAAYFPSVNLNAYFGFFNTDFGQLFTWPSNSWIYGPLIDLPIFEGGRLLANLMQARAAYEKAVASYRETILSAFEEVENALIGVRLLEEEQKVEDELVESARKQYDLAMDRFQRGLSHYIEVDTTESLWLNAILTDIALRGERFIVRIALIRAFGGGWNESSMRPPQIKNSESNPSAKRQTK</sequence>
<dbReference type="PANTHER" id="PTHR30203:SF33">
    <property type="entry name" value="BLR4455 PROTEIN"/>
    <property type="match status" value="1"/>
</dbReference>
<dbReference type="SUPFAM" id="SSF56954">
    <property type="entry name" value="Outer membrane efflux proteins (OEP)"/>
    <property type="match status" value="1"/>
</dbReference>
<dbReference type="GO" id="GO:0015562">
    <property type="term" value="F:efflux transmembrane transporter activity"/>
    <property type="evidence" value="ECO:0007669"/>
    <property type="project" value="InterPro"/>
</dbReference>
<feature type="region of interest" description="Disordered" evidence="4">
    <location>
        <begin position="70"/>
        <end position="99"/>
    </location>
</feature>
<dbReference type="AlphaFoldDB" id="A0A0C1V2F2"/>
<proteinExistence type="inferred from homology"/>
<evidence type="ECO:0000313" key="6">
    <source>
        <dbReference type="EMBL" id="QDQ41435.1"/>
    </source>
</evidence>
<reference evidence="8" key="3">
    <citation type="submission" date="2019-03" db="EMBL/GenBank/DDBJ databases">
        <title>Complete genome of Methylacidiphilum kamchatkense Kam1.</title>
        <authorList>
            <person name="Kruse T."/>
            <person name="Murarilal Ratnadevi C."/>
            <person name="Erikstad H.-A."/>
            <person name="Birkeland N.-K."/>
        </authorList>
    </citation>
    <scope>NUCLEOTIDE SEQUENCE [LARGE SCALE GENOMIC DNA]</scope>
    <source>
        <strain evidence="8">kam1</strain>
    </source>
</reference>
<dbReference type="PANTHER" id="PTHR30203">
    <property type="entry name" value="OUTER MEMBRANE CATION EFFLUX PROTEIN"/>
    <property type="match status" value="1"/>
</dbReference>
<evidence type="ECO:0000313" key="5">
    <source>
        <dbReference type="EMBL" id="KIE57820.1"/>
    </source>
</evidence>
<dbReference type="Proteomes" id="UP000031594">
    <property type="component" value="Unassembled WGS sequence"/>
</dbReference>
<comment type="similarity">
    <text evidence="1 2">Belongs to the outer membrane factor (OMF) (TC 1.B.17) family.</text>
</comment>
<comment type="subcellular location">
    <subcellularLocation>
        <location evidence="2">Cell membrane</location>
        <topology evidence="2">Lipid-anchor</topology>
    </subcellularLocation>
</comment>
<dbReference type="STRING" id="1202785.A946_10885"/>
<keyword evidence="2" id="KW-0812">Transmembrane</keyword>
<dbReference type="Gene3D" id="1.20.1600.10">
    <property type="entry name" value="Outer membrane efflux proteins (OEP)"/>
    <property type="match status" value="1"/>
</dbReference>
<dbReference type="Proteomes" id="UP000315925">
    <property type="component" value="Chromosome"/>
</dbReference>
<dbReference type="EMBL" id="JQNX01000010">
    <property type="protein sequence ID" value="KIE57820.1"/>
    <property type="molecule type" value="Genomic_DNA"/>
</dbReference>
<evidence type="ECO:0000256" key="3">
    <source>
        <dbReference type="SAM" id="Coils"/>
    </source>
</evidence>
<dbReference type="Pfam" id="PF02321">
    <property type="entry name" value="OEP"/>
    <property type="match status" value="2"/>
</dbReference>
<evidence type="ECO:0000256" key="4">
    <source>
        <dbReference type="SAM" id="MobiDB-lite"/>
    </source>
</evidence>
<accession>A0A0C1V2F2</accession>
<keyword evidence="3" id="KW-0175">Coiled coil</keyword>
<evidence type="ECO:0000313" key="7">
    <source>
        <dbReference type="Proteomes" id="UP000031594"/>
    </source>
</evidence>
<reference evidence="6" key="2">
    <citation type="journal article" date="2019" name="BMC Genomics">
        <title>Complete genome sequence analysis of the thermoacidophilic verrucomicrobial methanotroph 'Candidatus Methylacidiphilum kamchatkense' strain Kam1 and comparison with its closest relatives.</title>
        <authorList>
            <person name="Kruse T."/>
            <person name="Ratnadevi C.M."/>
            <person name="Erikstad H.A."/>
            <person name="Birkeland N.K."/>
        </authorList>
    </citation>
    <scope>NUCLEOTIDE SEQUENCE</scope>
    <source>
        <strain evidence="6">Kam1</strain>
    </source>
</reference>
<keyword evidence="7" id="KW-1185">Reference proteome</keyword>
<evidence type="ECO:0000313" key="8">
    <source>
        <dbReference type="Proteomes" id="UP000315925"/>
    </source>
</evidence>
<dbReference type="OrthoDB" id="9770517at2"/>
<evidence type="ECO:0000256" key="2">
    <source>
        <dbReference type="RuleBase" id="RU362097"/>
    </source>
</evidence>
<keyword evidence="2" id="KW-1134">Transmembrane beta strand</keyword>
<dbReference type="InterPro" id="IPR003423">
    <property type="entry name" value="OMP_efflux"/>
</dbReference>
<feature type="coiled-coil region" evidence="3">
    <location>
        <begin position="247"/>
        <end position="313"/>
    </location>
</feature>
<protein>
    <submittedName>
        <fullName evidence="5 6">Membrane protein</fullName>
    </submittedName>
</protein>
<feature type="region of interest" description="Disordered" evidence="4">
    <location>
        <begin position="571"/>
        <end position="591"/>
    </location>
</feature>
<dbReference type="KEGG" id="mkc:kam1_179"/>
<name>A0A0C1V2F2_9BACT</name>
<feature type="compositionally biased region" description="Basic and acidic residues" evidence="4">
    <location>
        <begin position="70"/>
        <end position="82"/>
    </location>
</feature>
<reference evidence="5 7" key="1">
    <citation type="submission" date="2014-08" db="EMBL/GenBank/DDBJ databases">
        <title>Methylacidiphilum kamchatkense strain Kam1 draft genome sequence.</title>
        <authorList>
            <person name="Birkeland N.-K."/>
            <person name="Erikstad H.A."/>
        </authorList>
    </citation>
    <scope>NUCLEOTIDE SEQUENCE [LARGE SCALE GENOMIC DNA]</scope>
    <source>
        <strain evidence="5 7">Kam1</strain>
    </source>
</reference>
<gene>
    <name evidence="5" type="ORF">A946_10885</name>
    <name evidence="6" type="ORF">kam1_179</name>
</gene>
<keyword evidence="2" id="KW-0449">Lipoprotein</keyword>
<dbReference type="NCBIfam" id="TIGR01845">
    <property type="entry name" value="outer_NodT"/>
    <property type="match status" value="1"/>
</dbReference>
<dbReference type="InterPro" id="IPR010131">
    <property type="entry name" value="MdtP/NodT-like"/>
</dbReference>
<dbReference type="GO" id="GO:0005886">
    <property type="term" value="C:plasma membrane"/>
    <property type="evidence" value="ECO:0007669"/>
    <property type="project" value="UniProtKB-SubCell"/>
</dbReference>
<dbReference type="EMBL" id="CP037899">
    <property type="protein sequence ID" value="QDQ41435.1"/>
    <property type="molecule type" value="Genomic_DNA"/>
</dbReference>
<organism evidence="6 8">
    <name type="scientific">Methylacidiphilum kamchatkense Kam1</name>
    <dbReference type="NCBI Taxonomy" id="1202785"/>
    <lineage>
        <taxon>Bacteria</taxon>
        <taxon>Pseudomonadati</taxon>
        <taxon>Verrucomicrobiota</taxon>
        <taxon>Methylacidiphilae</taxon>
        <taxon>Methylacidiphilales</taxon>
        <taxon>Methylacidiphilaceae</taxon>
        <taxon>Methylacidiphilum (ex Ratnadevi et al. 2023)</taxon>
    </lineage>
</organism>
<feature type="compositionally biased region" description="Polar residues" evidence="4">
    <location>
        <begin position="85"/>
        <end position="99"/>
    </location>
</feature>
<dbReference type="Gene3D" id="2.20.200.10">
    <property type="entry name" value="Outer membrane efflux proteins (OEP)"/>
    <property type="match status" value="1"/>
</dbReference>
<keyword evidence="2" id="KW-0564">Palmitate</keyword>
<evidence type="ECO:0000256" key="1">
    <source>
        <dbReference type="ARBA" id="ARBA00007613"/>
    </source>
</evidence>
<keyword evidence="2" id="KW-0472">Membrane</keyword>